<dbReference type="Proteomes" id="UP000094769">
    <property type="component" value="Unassembled WGS sequence"/>
</dbReference>
<reference evidence="1 2" key="1">
    <citation type="submission" date="2016-06" db="EMBL/GenBank/DDBJ databases">
        <title>Genome sequence of endosymbiont of Candidatus Endolucinida thiodiazotropha.</title>
        <authorList>
            <person name="Poehlein A."/>
            <person name="Koenig S."/>
            <person name="Heiden S.E."/>
            <person name="Thuermer A."/>
            <person name="Voget S."/>
            <person name="Daniel R."/>
            <person name="Markert S."/>
            <person name="Gros O."/>
            <person name="Schweder T."/>
        </authorList>
    </citation>
    <scope>NUCLEOTIDE SEQUENCE [LARGE SCALE GENOMIC DNA]</scope>
    <source>
        <strain evidence="1 2">COS</strain>
    </source>
</reference>
<protein>
    <submittedName>
        <fullName evidence="1">Uncharacterized protein</fullName>
    </submittedName>
</protein>
<dbReference type="AlphaFoldDB" id="A0A7Z0VII6"/>
<evidence type="ECO:0000313" key="2">
    <source>
        <dbReference type="Proteomes" id="UP000094769"/>
    </source>
</evidence>
<comment type="caution">
    <text evidence="1">The sequence shown here is derived from an EMBL/GenBank/DDBJ whole genome shotgun (WGS) entry which is preliminary data.</text>
</comment>
<dbReference type="CDD" id="cd00093">
    <property type="entry name" value="HTH_XRE"/>
    <property type="match status" value="1"/>
</dbReference>
<dbReference type="EMBL" id="MARB01000034">
    <property type="protein sequence ID" value="ODJ85831.1"/>
    <property type="molecule type" value="Genomic_DNA"/>
</dbReference>
<accession>A0A7Z0VII6</accession>
<gene>
    <name evidence="1" type="ORF">CODIS_39490</name>
</gene>
<dbReference type="OrthoDB" id="9791537at2"/>
<keyword evidence="2" id="KW-1185">Reference proteome</keyword>
<dbReference type="RefSeq" id="WP_083220920.1">
    <property type="nucleotide sequence ID" value="NZ_MARB01000034.1"/>
</dbReference>
<name>A0A7Z0VII6_9GAMM</name>
<dbReference type="InterPro" id="IPR001387">
    <property type="entry name" value="Cro/C1-type_HTH"/>
</dbReference>
<proteinExistence type="predicted"/>
<sequence length="208" mass="23711">MTKLNPSSKSRSKDPVAVKIGKRIAQARRMAGFKTAKAFRDKLPKWPENRLSWYEAGYSMPHPGHLEIIARITGTSACWIMFGLGPIRSGERDLQAVRHQNLVYLFREAEAGKAETVSRFLLSIKLEAKQLASYIDNPFKHIGERLARSIEKACGRPRKWLDEQHIESDGLCVSFPDDLRELMTLYSEMDAKGRQILIELAQTIFKHS</sequence>
<organism evidence="1 2">
    <name type="scientific">Candidatus Thiodiazotropha endolucinida</name>
    <dbReference type="NCBI Taxonomy" id="1655433"/>
    <lineage>
        <taxon>Bacteria</taxon>
        <taxon>Pseudomonadati</taxon>
        <taxon>Pseudomonadota</taxon>
        <taxon>Gammaproteobacteria</taxon>
        <taxon>Chromatiales</taxon>
        <taxon>Sedimenticolaceae</taxon>
        <taxon>Candidatus Thiodiazotropha</taxon>
    </lineage>
</organism>
<evidence type="ECO:0000313" key="1">
    <source>
        <dbReference type="EMBL" id="ODJ85831.1"/>
    </source>
</evidence>